<name>A0A8J3JJ52_9ACTN</name>
<dbReference type="Pfam" id="PF04138">
    <property type="entry name" value="GtrA_DPMS_TM"/>
    <property type="match status" value="1"/>
</dbReference>
<dbReference type="Proteomes" id="UP000601223">
    <property type="component" value="Unassembled WGS sequence"/>
</dbReference>
<keyword evidence="4 6" id="KW-1133">Transmembrane helix</keyword>
<comment type="subcellular location">
    <subcellularLocation>
        <location evidence="1">Membrane</location>
        <topology evidence="1">Multi-pass membrane protein</topology>
    </subcellularLocation>
</comment>
<proteinExistence type="inferred from homology"/>
<evidence type="ECO:0000313" key="9">
    <source>
        <dbReference type="Proteomes" id="UP000601223"/>
    </source>
</evidence>
<organism evidence="8 9">
    <name type="scientific">Catellatospora bangladeshensis</name>
    <dbReference type="NCBI Taxonomy" id="310355"/>
    <lineage>
        <taxon>Bacteria</taxon>
        <taxon>Bacillati</taxon>
        <taxon>Actinomycetota</taxon>
        <taxon>Actinomycetes</taxon>
        <taxon>Micromonosporales</taxon>
        <taxon>Micromonosporaceae</taxon>
        <taxon>Catellatospora</taxon>
    </lineage>
</organism>
<comment type="similarity">
    <text evidence="2">Belongs to the GtrA family.</text>
</comment>
<evidence type="ECO:0000256" key="4">
    <source>
        <dbReference type="ARBA" id="ARBA00022989"/>
    </source>
</evidence>
<evidence type="ECO:0000256" key="1">
    <source>
        <dbReference type="ARBA" id="ARBA00004141"/>
    </source>
</evidence>
<reference evidence="8 9" key="1">
    <citation type="submission" date="2021-01" db="EMBL/GenBank/DDBJ databases">
        <title>Whole genome shotgun sequence of Catellatospora bangladeshensis NBRC 107357.</title>
        <authorList>
            <person name="Komaki H."/>
            <person name="Tamura T."/>
        </authorList>
    </citation>
    <scope>NUCLEOTIDE SEQUENCE [LARGE SCALE GENOMIC DNA]</scope>
    <source>
        <strain evidence="8 9">NBRC 107357</strain>
    </source>
</reference>
<evidence type="ECO:0000313" key="8">
    <source>
        <dbReference type="EMBL" id="GIF80010.1"/>
    </source>
</evidence>
<feature type="domain" description="GtrA/DPMS transmembrane" evidence="7">
    <location>
        <begin position="25"/>
        <end position="146"/>
    </location>
</feature>
<protein>
    <recommendedName>
        <fullName evidence="7">GtrA/DPMS transmembrane domain-containing protein</fullName>
    </recommendedName>
</protein>
<feature type="transmembrane region" description="Helical" evidence="6">
    <location>
        <begin position="54"/>
        <end position="71"/>
    </location>
</feature>
<keyword evidence="9" id="KW-1185">Reference proteome</keyword>
<evidence type="ECO:0000256" key="6">
    <source>
        <dbReference type="SAM" id="Phobius"/>
    </source>
</evidence>
<feature type="transmembrane region" description="Helical" evidence="6">
    <location>
        <begin position="23"/>
        <end position="48"/>
    </location>
</feature>
<dbReference type="GO" id="GO:0000271">
    <property type="term" value="P:polysaccharide biosynthetic process"/>
    <property type="evidence" value="ECO:0007669"/>
    <property type="project" value="InterPro"/>
</dbReference>
<sequence length="246" mass="26495">MHPDLTLLDRLLPKRLRDLGPEALKFAIVGGVNTVVNFVVLNALVLTIFPTGQLKANVVATIVAMIASYLMNRHWTYKGRSSQAMGREFLLFVLFNVAGLAIELAIMGATKYALGLHGLLALNAAKLLGLVLGTIFRFYTYRTFVFAPANAIAVPAGGVDADFGPAHVHVDDVDELVDAEAAASALAGVPVPAQLRSDDFTRLTAPLEAEFAAERAEAEQLAALDAEFTDRELAQELTQAKPRPER</sequence>
<feature type="transmembrane region" description="Helical" evidence="6">
    <location>
        <begin position="91"/>
        <end position="114"/>
    </location>
</feature>
<gene>
    <name evidence="8" type="ORF">Cba03nite_13590</name>
</gene>
<accession>A0A8J3JJ52</accession>
<evidence type="ECO:0000256" key="2">
    <source>
        <dbReference type="ARBA" id="ARBA00009399"/>
    </source>
</evidence>
<dbReference type="EMBL" id="BONF01000008">
    <property type="protein sequence ID" value="GIF80010.1"/>
    <property type="molecule type" value="Genomic_DNA"/>
</dbReference>
<evidence type="ECO:0000259" key="7">
    <source>
        <dbReference type="Pfam" id="PF04138"/>
    </source>
</evidence>
<keyword evidence="3 6" id="KW-0812">Transmembrane</keyword>
<keyword evidence="5 6" id="KW-0472">Membrane</keyword>
<dbReference type="InterPro" id="IPR007267">
    <property type="entry name" value="GtrA_DPMS_TM"/>
</dbReference>
<dbReference type="RefSeq" id="WP_239125519.1">
    <property type="nucleotide sequence ID" value="NZ_BONF01000008.1"/>
</dbReference>
<dbReference type="GO" id="GO:0005886">
    <property type="term" value="C:plasma membrane"/>
    <property type="evidence" value="ECO:0007669"/>
    <property type="project" value="TreeGrafter"/>
</dbReference>
<dbReference type="PANTHER" id="PTHR38459">
    <property type="entry name" value="PROPHAGE BACTOPRENOL-LINKED GLUCOSE TRANSLOCASE HOMOLOG"/>
    <property type="match status" value="1"/>
</dbReference>
<feature type="transmembrane region" description="Helical" evidence="6">
    <location>
        <begin position="120"/>
        <end position="139"/>
    </location>
</feature>
<dbReference type="InterPro" id="IPR051401">
    <property type="entry name" value="GtrA_CellWall_Glycosyl"/>
</dbReference>
<comment type="caution">
    <text evidence="8">The sequence shown here is derived from an EMBL/GenBank/DDBJ whole genome shotgun (WGS) entry which is preliminary data.</text>
</comment>
<evidence type="ECO:0000256" key="3">
    <source>
        <dbReference type="ARBA" id="ARBA00022692"/>
    </source>
</evidence>
<dbReference type="PANTHER" id="PTHR38459:SF1">
    <property type="entry name" value="PROPHAGE BACTOPRENOL-LINKED GLUCOSE TRANSLOCASE HOMOLOG"/>
    <property type="match status" value="1"/>
</dbReference>
<dbReference type="AlphaFoldDB" id="A0A8J3JJ52"/>
<evidence type="ECO:0000256" key="5">
    <source>
        <dbReference type="ARBA" id="ARBA00023136"/>
    </source>
</evidence>